<dbReference type="PANTHER" id="PTHR11439:SF489">
    <property type="entry name" value="RNA-DIRECTED DNA POLYMERASE"/>
    <property type="match status" value="1"/>
</dbReference>
<dbReference type="Proteomes" id="UP001151760">
    <property type="component" value="Unassembled WGS sequence"/>
</dbReference>
<protein>
    <submittedName>
        <fullName evidence="2">Ribonuclease H-like domain-containing protein</fullName>
    </submittedName>
</protein>
<reference evidence="2" key="1">
    <citation type="journal article" date="2022" name="Int. J. Mol. Sci.">
        <title>Draft Genome of Tanacetum Coccineum: Genomic Comparison of Closely Related Tanacetum-Family Plants.</title>
        <authorList>
            <person name="Yamashiro T."/>
            <person name="Shiraishi A."/>
            <person name="Nakayama K."/>
            <person name="Satake H."/>
        </authorList>
    </citation>
    <scope>NUCLEOTIDE SEQUENCE</scope>
</reference>
<feature type="domain" description="Reverse transcriptase Ty1/copia-type" evidence="1">
    <location>
        <begin position="869"/>
        <end position="950"/>
    </location>
</feature>
<gene>
    <name evidence="2" type="ORF">Tco_0800615</name>
</gene>
<name>A0ABQ4ZUM0_9ASTR</name>
<evidence type="ECO:0000259" key="1">
    <source>
        <dbReference type="Pfam" id="PF07727"/>
    </source>
</evidence>
<comment type="caution">
    <text evidence="2">The sequence shown here is derived from an EMBL/GenBank/DDBJ whole genome shotgun (WGS) entry which is preliminary data.</text>
</comment>
<organism evidence="2 3">
    <name type="scientific">Tanacetum coccineum</name>
    <dbReference type="NCBI Taxonomy" id="301880"/>
    <lineage>
        <taxon>Eukaryota</taxon>
        <taxon>Viridiplantae</taxon>
        <taxon>Streptophyta</taxon>
        <taxon>Embryophyta</taxon>
        <taxon>Tracheophyta</taxon>
        <taxon>Spermatophyta</taxon>
        <taxon>Magnoliopsida</taxon>
        <taxon>eudicotyledons</taxon>
        <taxon>Gunneridae</taxon>
        <taxon>Pentapetalae</taxon>
        <taxon>asterids</taxon>
        <taxon>campanulids</taxon>
        <taxon>Asterales</taxon>
        <taxon>Asteraceae</taxon>
        <taxon>Asteroideae</taxon>
        <taxon>Anthemideae</taxon>
        <taxon>Anthemidinae</taxon>
        <taxon>Tanacetum</taxon>
    </lineage>
</organism>
<evidence type="ECO:0000313" key="2">
    <source>
        <dbReference type="EMBL" id="GJS93647.1"/>
    </source>
</evidence>
<dbReference type="PANTHER" id="PTHR11439">
    <property type="entry name" value="GAG-POL-RELATED RETROTRANSPOSON"/>
    <property type="match status" value="1"/>
</dbReference>
<feature type="domain" description="Reverse transcriptase Ty1/copia-type" evidence="1">
    <location>
        <begin position="790"/>
        <end position="863"/>
    </location>
</feature>
<proteinExistence type="predicted"/>
<dbReference type="SUPFAM" id="SSF56672">
    <property type="entry name" value="DNA/RNA polymerases"/>
    <property type="match status" value="2"/>
</dbReference>
<accession>A0ABQ4ZUM0</accession>
<reference evidence="2" key="2">
    <citation type="submission" date="2022-01" db="EMBL/GenBank/DDBJ databases">
        <authorList>
            <person name="Yamashiro T."/>
            <person name="Shiraishi A."/>
            <person name="Satake H."/>
            <person name="Nakayama K."/>
        </authorList>
    </citation>
    <scope>NUCLEOTIDE SEQUENCE</scope>
</reference>
<evidence type="ECO:0000313" key="3">
    <source>
        <dbReference type="Proteomes" id="UP001151760"/>
    </source>
</evidence>
<dbReference type="CDD" id="cd09272">
    <property type="entry name" value="RNase_HI_RT_Ty1"/>
    <property type="match status" value="2"/>
</dbReference>
<sequence>MEEISLIIDEAKLKKMTDEMLDKDVTWSMTSVSTLIDEDFLQSPEKIVLSLHKFPAIVFNDDDIEERTSRWVNKCIKKFNPYARYGVENWKNPHAKIFYIRRQKEPGRPKEEIYSNSKIVQVIKTFWELGHEHKFITKIVPDYANTGLLWSLSVFIRSLVIWERVHDFQLGIESYQQKINLTAPIITFPGIEEYDVFSIIYEPVHGIIYTNSKKEKRYGYVQKELTNDEVEFLKLFVEEIKVRLNYPDQIRRWEIDVKFYENIFPFKKKYSNDFSNSLDKSNKSVNGLNESKEHNLNIFDVQSPIRPYDEEGDNSNMDGNIGVTFDDCNITVEDEVAGVATQIKDNVTYEGNVLTNQNGEGLSKILEISPMLQKVMTVKFIDFVVNSSVRYGIEKYVCYANLSSVNHCFSDSINKSTERKTFHEACQNPKWVEAMNLEIEALFRNNTYVLVDLPPGRKAIGCKWIWKIKYKSSDEIDRYKARLVANGVGQREGIDYEETFSHVVKMLTVRCLIALSVQNNWPLFQLDVNNAFLYGDLKEEVYMELPHGYYDKNETKVCKLVKSLYGLKQAPRQWNEKLTTTLIENGFVQSKNDYSLYVKKKYCLELLSEYGFLACKLVATPLQQNVMLSYEESKSDKFLSNMTEYKKSAYAFSLSISLYCSLKGTSDQFYKGVDGLLPARLYCDSSCAISIAENLVFHEKTKHFEIDLHLVRKKVPDGIIKVLKVASASNVADVFTKGLGIAQHNEFCKKLRLVYQSSGAEVNYPALYKLAYSQPRVEAMNLEIEALFRNNTYVLVDLPLRRKAIGCKWIWKIKYKSSCEIDRYKVRLVANGFGQREGIDYEETFSHVVKMVTVRCLIALSVPFNDIFIAILVYVDDIMVTENNENEIDKFKKFLSSKFMIKDMGLLKYFLGIEVLENENGLCLSQRKYCLELLSEYGLLACKPTATPLLQNVMLSYKESESDKFLSNMTECQKVFGKLIYLYITRLDISYVVHCLSQHMHASLQSHFTAALKKQATIYRSLVESEYRCLASTTCEIIWVIKVLKDLGLDGLLPRHLYCDSSSAISIARNLVFHEKTKHFEIDLHLVREKVSDGIVKVLKVASDSNVADVFTKGLSIAQHNEFCKKTQAC</sequence>
<feature type="domain" description="Reverse transcriptase Ty1/copia-type" evidence="1">
    <location>
        <begin position="445"/>
        <end position="600"/>
    </location>
</feature>
<dbReference type="EMBL" id="BQNB010011672">
    <property type="protein sequence ID" value="GJS93647.1"/>
    <property type="molecule type" value="Genomic_DNA"/>
</dbReference>
<keyword evidence="3" id="KW-1185">Reference proteome</keyword>
<dbReference type="Pfam" id="PF07727">
    <property type="entry name" value="RVT_2"/>
    <property type="match status" value="3"/>
</dbReference>
<dbReference type="InterPro" id="IPR013103">
    <property type="entry name" value="RVT_2"/>
</dbReference>
<dbReference type="InterPro" id="IPR043502">
    <property type="entry name" value="DNA/RNA_pol_sf"/>
</dbReference>